<evidence type="ECO:0000313" key="2">
    <source>
        <dbReference type="EMBL" id="MBM9913979.1"/>
    </source>
</evidence>
<dbReference type="EMBL" id="JAFFTB010000001">
    <property type="protein sequence ID" value="MBM9936537.1"/>
    <property type="molecule type" value="Genomic_DNA"/>
</dbReference>
<name>A0AAW4GHZ0_9GAMM</name>
<reference evidence="2" key="2">
    <citation type="submission" date="2021-01" db="EMBL/GenBank/DDBJ databases">
        <authorList>
            <person name="Yu Y."/>
        </authorList>
    </citation>
    <scope>NUCLEOTIDE SEQUENCE</scope>
    <source>
        <strain evidence="2">As-5</strain>
        <strain evidence="3">As-6</strain>
    </source>
</reference>
<accession>A0AAW4GHZ0</accession>
<reference evidence="4" key="1">
    <citation type="submission" date="2021-01" db="EMBL/GenBank/DDBJ databases">
        <title>Stenotrophomonas maltophilia.</title>
        <authorList>
            <person name="Yu Y."/>
        </authorList>
    </citation>
    <scope>NUCLEOTIDE SEQUENCE [LARGE SCALE GENOMIC DNA]</scope>
    <source>
        <strain evidence="4">As-6</strain>
    </source>
</reference>
<dbReference type="EMBL" id="JAFFTA010000017">
    <property type="protein sequence ID" value="MBM9913979.1"/>
    <property type="molecule type" value="Genomic_DNA"/>
</dbReference>
<evidence type="ECO:0000313" key="3">
    <source>
        <dbReference type="EMBL" id="MBM9936537.1"/>
    </source>
</evidence>
<evidence type="ECO:0000313" key="4">
    <source>
        <dbReference type="Proteomes" id="UP000749453"/>
    </source>
</evidence>
<organism evidence="2 5">
    <name type="scientific">Stenotrophomonas lactitubi</name>
    <dbReference type="NCBI Taxonomy" id="2045214"/>
    <lineage>
        <taxon>Bacteria</taxon>
        <taxon>Pseudomonadati</taxon>
        <taxon>Pseudomonadota</taxon>
        <taxon>Gammaproteobacteria</taxon>
        <taxon>Lysobacterales</taxon>
        <taxon>Lysobacteraceae</taxon>
        <taxon>Stenotrophomonas</taxon>
    </lineage>
</organism>
<comment type="caution">
    <text evidence="2">The sequence shown here is derived from an EMBL/GenBank/DDBJ whole genome shotgun (WGS) entry which is preliminary data.</text>
</comment>
<protein>
    <submittedName>
        <fullName evidence="2">Uncharacterized protein</fullName>
    </submittedName>
</protein>
<feature type="region of interest" description="Disordered" evidence="1">
    <location>
        <begin position="19"/>
        <end position="58"/>
    </location>
</feature>
<evidence type="ECO:0000313" key="5">
    <source>
        <dbReference type="Proteomes" id="UP000784064"/>
    </source>
</evidence>
<keyword evidence="4" id="KW-1185">Reference proteome</keyword>
<gene>
    <name evidence="2" type="ORF">JJW18_10880</name>
    <name evidence="3" type="ORF">JJW19_00130</name>
</gene>
<dbReference type="AlphaFoldDB" id="A0AAW4GHZ0"/>
<sequence>MTNKPTPTSGGAWRVIDGALVDEAKASPAPPEISPKVAAEPAKPPRQRANTTTSPTEE</sequence>
<feature type="compositionally biased region" description="Polar residues" evidence="1">
    <location>
        <begin position="48"/>
        <end position="58"/>
    </location>
</feature>
<proteinExistence type="predicted"/>
<dbReference type="RefSeq" id="WP_205404930.1">
    <property type="nucleotide sequence ID" value="NZ_JAFFTA010000017.1"/>
</dbReference>
<evidence type="ECO:0000256" key="1">
    <source>
        <dbReference type="SAM" id="MobiDB-lite"/>
    </source>
</evidence>
<dbReference type="Proteomes" id="UP000749453">
    <property type="component" value="Unassembled WGS sequence"/>
</dbReference>
<dbReference type="Proteomes" id="UP000784064">
    <property type="component" value="Unassembled WGS sequence"/>
</dbReference>